<reference evidence="2" key="1">
    <citation type="submission" date="2008-06" db="EMBL/GenBank/DDBJ databases">
        <title>Complete sequence of Chlorobium phaeobacteroides BS1.</title>
        <authorList>
            <consortium name="US DOE Joint Genome Institute"/>
            <person name="Lucas S."/>
            <person name="Copeland A."/>
            <person name="Lapidus A."/>
            <person name="Glavina del Rio T."/>
            <person name="Dalin E."/>
            <person name="Tice H."/>
            <person name="Bruce D."/>
            <person name="Goodwin L."/>
            <person name="Pitluck S."/>
            <person name="Schmutz J."/>
            <person name="Larimer F."/>
            <person name="Land M."/>
            <person name="Hauser L."/>
            <person name="Kyrpides N."/>
            <person name="Ovchinnikova G."/>
            <person name="Li T."/>
            <person name="Liu Z."/>
            <person name="Zhao F."/>
            <person name="Overmann J."/>
            <person name="Bryant D.A."/>
            <person name="Richardson P."/>
        </authorList>
    </citation>
    <scope>NUCLEOTIDE SEQUENCE [LARGE SCALE GENOMIC DNA]</scope>
    <source>
        <strain evidence="2">BS1</strain>
    </source>
</reference>
<dbReference type="GO" id="GO:0047372">
    <property type="term" value="F:monoacylglycerol lipase activity"/>
    <property type="evidence" value="ECO:0007669"/>
    <property type="project" value="TreeGrafter"/>
</dbReference>
<dbReference type="SUPFAM" id="SSF53474">
    <property type="entry name" value="alpha/beta-Hydrolases"/>
    <property type="match status" value="1"/>
</dbReference>
<dbReference type="PRINTS" id="PR00412">
    <property type="entry name" value="EPOXHYDRLASE"/>
</dbReference>
<dbReference type="GO" id="GO:0046464">
    <property type="term" value="P:acylglycerol catabolic process"/>
    <property type="evidence" value="ECO:0007669"/>
    <property type="project" value="TreeGrafter"/>
</dbReference>
<protein>
    <submittedName>
        <fullName evidence="2">Alpha/beta hydrolase fold</fullName>
    </submittedName>
</protein>
<dbReference type="InterPro" id="IPR050266">
    <property type="entry name" value="AB_hydrolase_sf"/>
</dbReference>
<dbReference type="KEGG" id="cpb:Cphamn1_1567"/>
<dbReference type="GO" id="GO:0016020">
    <property type="term" value="C:membrane"/>
    <property type="evidence" value="ECO:0007669"/>
    <property type="project" value="TreeGrafter"/>
</dbReference>
<name>B3EK63_CHLPB</name>
<dbReference type="eggNOG" id="COG2267">
    <property type="taxonomic scope" value="Bacteria"/>
</dbReference>
<dbReference type="PANTHER" id="PTHR43798:SF33">
    <property type="entry name" value="HYDROLASE, PUTATIVE (AFU_ORTHOLOGUE AFUA_2G14860)-RELATED"/>
    <property type="match status" value="1"/>
</dbReference>
<organism evidence="2">
    <name type="scientific">Chlorobium phaeobacteroides (strain BS1)</name>
    <dbReference type="NCBI Taxonomy" id="331678"/>
    <lineage>
        <taxon>Bacteria</taxon>
        <taxon>Pseudomonadati</taxon>
        <taxon>Chlorobiota</taxon>
        <taxon>Chlorobiia</taxon>
        <taxon>Chlorobiales</taxon>
        <taxon>Chlorobiaceae</taxon>
        <taxon>Chlorobium/Pelodictyon group</taxon>
        <taxon>Chlorobium</taxon>
    </lineage>
</organism>
<feature type="domain" description="AB hydrolase-1" evidence="1">
    <location>
        <begin position="67"/>
        <end position="173"/>
    </location>
</feature>
<proteinExistence type="predicted"/>
<sequence length="325" mass="36943">MPVKECAPTKKFREYQAELKHMELSGNADRADMARYELELMGQSRFVKINGVVHHYHVSGPQDATETVLLVHGWDCWWMWWHRVIRELNEKGVRTIAYDLKGHGWSDPDPGQDYSISSFSHDLAEMVRQLEVKEFHIAAFSFGPFVVLDYAQKTTDRVKSIVVYNFGYLPNNAFLERLAPSVLTLTFNTVLRKIHWWRLIYVYARVVLARNPVSFHDIMVGQKSLELCCPEVVQKTTKQITSREVTRSLPDIVNSIDIPVLFVAGAGDTIMSSHNTRKLSGYAKNGSYVSVPKCGHLITLELPGTASDLIISHMKSVQGESYGKK</sequence>
<dbReference type="HOGENOM" id="CLU_020336_13_2_10"/>
<keyword evidence="2" id="KW-0378">Hydrolase</keyword>
<dbReference type="InterPro" id="IPR000639">
    <property type="entry name" value="Epox_hydrolase-like"/>
</dbReference>
<dbReference type="OrthoDB" id="9773293at2"/>
<dbReference type="ESTHER" id="9chlb-q4alc0">
    <property type="family name" value="AlphaBeta_hydrolase"/>
</dbReference>
<dbReference type="Pfam" id="PF00561">
    <property type="entry name" value="Abhydrolase_1"/>
    <property type="match status" value="1"/>
</dbReference>
<gene>
    <name evidence="2" type="ordered locus">Cphamn1_1567</name>
</gene>
<dbReference type="InterPro" id="IPR000073">
    <property type="entry name" value="AB_hydrolase_1"/>
</dbReference>
<dbReference type="STRING" id="331678.Cphamn1_1567"/>
<accession>B3EK63</accession>
<dbReference type="InterPro" id="IPR029058">
    <property type="entry name" value="AB_hydrolase_fold"/>
</dbReference>
<evidence type="ECO:0000259" key="1">
    <source>
        <dbReference type="Pfam" id="PF00561"/>
    </source>
</evidence>
<dbReference type="PANTHER" id="PTHR43798">
    <property type="entry name" value="MONOACYLGLYCEROL LIPASE"/>
    <property type="match status" value="1"/>
</dbReference>
<dbReference type="AlphaFoldDB" id="B3EK63"/>
<evidence type="ECO:0000313" key="2">
    <source>
        <dbReference type="EMBL" id="ACE04490.1"/>
    </source>
</evidence>
<dbReference type="EMBL" id="CP001101">
    <property type="protein sequence ID" value="ACE04490.1"/>
    <property type="molecule type" value="Genomic_DNA"/>
</dbReference>
<dbReference type="Gene3D" id="3.40.50.1820">
    <property type="entry name" value="alpha/beta hydrolase"/>
    <property type="match status" value="1"/>
</dbReference>